<protein>
    <submittedName>
        <fullName evidence="1">Uncharacterized protein</fullName>
    </submittedName>
</protein>
<name>A0ACD5A8D0_9ACTN</name>
<evidence type="ECO:0000313" key="2">
    <source>
        <dbReference type="Proteomes" id="UP001432251"/>
    </source>
</evidence>
<dbReference type="Proteomes" id="UP001432251">
    <property type="component" value="Chromosome"/>
</dbReference>
<keyword evidence="2" id="KW-1185">Reference proteome</keyword>
<evidence type="ECO:0000313" key="1">
    <source>
        <dbReference type="EMBL" id="WWQ63485.1"/>
    </source>
</evidence>
<dbReference type="EMBL" id="CP146022">
    <property type="protein sequence ID" value="WWQ63485.1"/>
    <property type="molecule type" value="Genomic_DNA"/>
</dbReference>
<sequence length="176" mass="18753">MAVVPLDVTTEESPARPAHPASLALFTPPPPAPRRRLRAALLLPVVGALLALPLLAAAHQTRSAPYGDHLTRYARAAVDPAGPEPLLRTRGGAVEAYDGTAVHWRHTRDGRRPLAVLAAPGQALALWSDGLVTDTERAGAQGVRWHRALPDAAPWLRTPGRAAARESSSRWTPRPG</sequence>
<reference evidence="1" key="1">
    <citation type="journal article" date="2025" name="Int. J. Syst. Evol. Microbiol.">
        <title>Streptomyces citrinus sp. nov., with yellow diffusible pigment.</title>
        <authorList>
            <person name="He Y."/>
            <person name="Yang E."/>
            <person name="Xu J."/>
            <person name="Sun Y."/>
            <person name="Sun L."/>
        </authorList>
    </citation>
    <scope>NUCLEOTIDE SEQUENCE</scope>
    <source>
        <strain evidence="1">Q6</strain>
    </source>
</reference>
<accession>A0ACD5A8D0</accession>
<gene>
    <name evidence="1" type="ORF">V2W30_09120</name>
</gene>
<organism evidence="1 2">
    <name type="scientific">Streptomyces citrinus</name>
    <dbReference type="NCBI Taxonomy" id="3118173"/>
    <lineage>
        <taxon>Bacteria</taxon>
        <taxon>Bacillati</taxon>
        <taxon>Actinomycetota</taxon>
        <taxon>Actinomycetes</taxon>
        <taxon>Kitasatosporales</taxon>
        <taxon>Streptomycetaceae</taxon>
        <taxon>Streptomyces</taxon>
    </lineage>
</organism>
<proteinExistence type="predicted"/>